<feature type="region of interest" description="Disordered" evidence="1">
    <location>
        <begin position="19"/>
        <end position="42"/>
    </location>
</feature>
<sequence length="103" mass="11782">MPASCKEFKEELGKLARSRFRRGDKTVPMEQGSRAKSATGQRDLLPLPIPRWLHDRLERELDDECRPLAKRSKRSVRKAALGVAPPPLVWPPLVWPPLVWPPL</sequence>
<evidence type="ECO:0000313" key="3">
    <source>
        <dbReference type="Proteomes" id="UP000626109"/>
    </source>
</evidence>
<dbReference type="Proteomes" id="UP000626109">
    <property type="component" value="Unassembled WGS sequence"/>
</dbReference>
<dbReference type="AlphaFoldDB" id="A0A813IVR5"/>
<evidence type="ECO:0000313" key="2">
    <source>
        <dbReference type="EMBL" id="CAE8658544.1"/>
    </source>
</evidence>
<feature type="non-terminal residue" evidence="2">
    <location>
        <position position="103"/>
    </location>
</feature>
<reference evidence="2" key="1">
    <citation type="submission" date="2021-02" db="EMBL/GenBank/DDBJ databases">
        <authorList>
            <person name="Dougan E. K."/>
            <person name="Rhodes N."/>
            <person name="Thang M."/>
            <person name="Chan C."/>
        </authorList>
    </citation>
    <scope>NUCLEOTIDE SEQUENCE</scope>
</reference>
<comment type="caution">
    <text evidence="2">The sequence shown here is derived from an EMBL/GenBank/DDBJ whole genome shotgun (WGS) entry which is preliminary data.</text>
</comment>
<accession>A0A813IVR5</accession>
<organism evidence="2 3">
    <name type="scientific">Polarella glacialis</name>
    <name type="common">Dinoflagellate</name>
    <dbReference type="NCBI Taxonomy" id="89957"/>
    <lineage>
        <taxon>Eukaryota</taxon>
        <taxon>Sar</taxon>
        <taxon>Alveolata</taxon>
        <taxon>Dinophyceae</taxon>
        <taxon>Suessiales</taxon>
        <taxon>Suessiaceae</taxon>
        <taxon>Polarella</taxon>
    </lineage>
</organism>
<protein>
    <submittedName>
        <fullName evidence="2">Uncharacterized protein</fullName>
    </submittedName>
</protein>
<evidence type="ECO:0000256" key="1">
    <source>
        <dbReference type="SAM" id="MobiDB-lite"/>
    </source>
</evidence>
<proteinExistence type="predicted"/>
<name>A0A813IVR5_POLGL</name>
<dbReference type="EMBL" id="CAJNNW010016110">
    <property type="protein sequence ID" value="CAE8658544.1"/>
    <property type="molecule type" value="Genomic_DNA"/>
</dbReference>
<gene>
    <name evidence="2" type="ORF">PGLA2088_LOCUS13459</name>
</gene>